<accession>A0A255I1A3</accession>
<dbReference type="InterPro" id="IPR001173">
    <property type="entry name" value="Glyco_trans_2-like"/>
</dbReference>
<dbReference type="SUPFAM" id="SSF53448">
    <property type="entry name" value="Nucleotide-diphospho-sugar transferases"/>
    <property type="match status" value="1"/>
</dbReference>
<gene>
    <name evidence="2" type="ORF">C8E03_11047</name>
    <name evidence="3" type="ORF">CG710_018995</name>
</gene>
<dbReference type="PANTHER" id="PTHR48090">
    <property type="entry name" value="UNDECAPRENYL-PHOSPHATE 4-DEOXY-4-FORMAMIDO-L-ARABINOSE TRANSFERASE-RELATED"/>
    <property type="match status" value="1"/>
</dbReference>
<reference evidence="3" key="3">
    <citation type="submission" date="2018-07" db="EMBL/GenBank/DDBJ databases">
        <authorList>
            <person name="Quirk P.G."/>
            <person name="Krulwich T.A."/>
        </authorList>
    </citation>
    <scope>NUCLEOTIDE SEQUENCE</scope>
    <source>
        <strain evidence="3">CCRI-19302</strain>
    </source>
</reference>
<dbReference type="EMBL" id="NOKA02000074">
    <property type="protein sequence ID" value="RDY28883.1"/>
    <property type="molecule type" value="Genomic_DNA"/>
</dbReference>
<name>A0A255I1A3_9FIRM</name>
<dbReference type="InterPro" id="IPR050256">
    <property type="entry name" value="Glycosyltransferase_2"/>
</dbReference>
<dbReference type="Proteomes" id="UP000247523">
    <property type="component" value="Unassembled WGS sequence"/>
</dbReference>
<sequence length="270" mass="31372">MKEKILLFIPGYNCEKQITRVLGQLDESILKYIDKVIMVNNRSTDSTEKVVSEFIENNQNVPIVLLRNDDNYGLGGSHKVAFQYAMEHGYDYVIVLHGDDQGDIHDLYAVLKRKAYRKYDCCLGARFMNGSKLKGYSGFRTFGNLVYNILFSVVVKKRIFDLGSGLNMYNVNMLRSKFYEKFPDNLMFNYCMIMASNYYRHHIAFFPISWREDDQVSNVKMMNQAVTVLKMLGSYYINKSRFILSDMREKKIEKYSAKVIAESGIANINE</sequence>
<evidence type="ECO:0000313" key="4">
    <source>
        <dbReference type="Proteomes" id="UP000216411"/>
    </source>
</evidence>
<dbReference type="EMBL" id="QICS01000010">
    <property type="protein sequence ID" value="PXV87286.1"/>
    <property type="molecule type" value="Genomic_DNA"/>
</dbReference>
<dbReference type="Gene3D" id="3.90.550.10">
    <property type="entry name" value="Spore Coat Polysaccharide Biosynthesis Protein SpsA, Chain A"/>
    <property type="match status" value="1"/>
</dbReference>
<reference evidence="2 5" key="2">
    <citation type="submission" date="2018-05" db="EMBL/GenBank/DDBJ databases">
        <title>Genomic Encyclopedia of Type Strains, Phase IV (KMG-IV): sequencing the most valuable type-strain genomes for metagenomic binning, comparative biology and taxonomic classification.</title>
        <authorList>
            <person name="Goeker M."/>
        </authorList>
    </citation>
    <scope>NUCLEOTIDE SEQUENCE [LARGE SCALE GENOMIC DNA]</scope>
    <source>
        <strain evidence="2 5">DSM 28816</strain>
    </source>
</reference>
<dbReference type="InterPro" id="IPR029044">
    <property type="entry name" value="Nucleotide-diphossugar_trans"/>
</dbReference>
<dbReference type="OrthoDB" id="9810303at2"/>
<reference evidence="3 4" key="1">
    <citation type="journal article" date="2017" name="Genome Announc.">
        <title>Draft Genome Sequence of a Sporulating and Motile Strain of Lachnotalea glycerini Isolated from Water in Quebec City, Canada.</title>
        <authorList>
            <person name="Maheux A.F."/>
            <person name="Boudreau D.K."/>
            <person name="Berube E."/>
            <person name="Boissinot M."/>
            <person name="Raymond F."/>
            <person name="Brodeur S."/>
            <person name="Corbeil J."/>
            <person name="Isabel S."/>
            <person name="Omar R.F."/>
            <person name="Bergeron M.G."/>
        </authorList>
    </citation>
    <scope>NUCLEOTIDE SEQUENCE [LARGE SCALE GENOMIC DNA]</scope>
    <source>
        <strain evidence="3 4">CCRI-19302</strain>
    </source>
</reference>
<comment type="caution">
    <text evidence="2">The sequence shown here is derived from an EMBL/GenBank/DDBJ whole genome shotgun (WGS) entry which is preliminary data.</text>
</comment>
<dbReference type="CDD" id="cd04179">
    <property type="entry name" value="DPM_DPG-synthase_like"/>
    <property type="match status" value="1"/>
</dbReference>
<evidence type="ECO:0000313" key="2">
    <source>
        <dbReference type="EMBL" id="PXV87286.1"/>
    </source>
</evidence>
<evidence type="ECO:0000313" key="5">
    <source>
        <dbReference type="Proteomes" id="UP000247523"/>
    </source>
</evidence>
<dbReference type="AlphaFoldDB" id="A0A255I1A3"/>
<keyword evidence="2" id="KW-0808">Transferase</keyword>
<dbReference type="RefSeq" id="WP_094380266.1">
    <property type="nucleotide sequence ID" value="NZ_NOKA02000074.1"/>
</dbReference>
<dbReference type="Pfam" id="PF00535">
    <property type="entry name" value="Glycos_transf_2"/>
    <property type="match status" value="1"/>
</dbReference>
<organism evidence="2 5">
    <name type="scientific">Lachnotalea glycerini</name>
    <dbReference type="NCBI Taxonomy" id="1763509"/>
    <lineage>
        <taxon>Bacteria</taxon>
        <taxon>Bacillati</taxon>
        <taxon>Bacillota</taxon>
        <taxon>Clostridia</taxon>
        <taxon>Lachnospirales</taxon>
        <taxon>Lachnospiraceae</taxon>
        <taxon>Lachnotalea</taxon>
    </lineage>
</organism>
<dbReference type="Proteomes" id="UP000216411">
    <property type="component" value="Unassembled WGS sequence"/>
</dbReference>
<evidence type="ECO:0000259" key="1">
    <source>
        <dbReference type="Pfam" id="PF00535"/>
    </source>
</evidence>
<keyword evidence="4" id="KW-1185">Reference proteome</keyword>
<protein>
    <submittedName>
        <fullName evidence="2">Glycosyl transferase family 2</fullName>
    </submittedName>
    <submittedName>
        <fullName evidence="3">Glycosyltransferase family 2 protein</fullName>
    </submittedName>
</protein>
<dbReference type="GO" id="GO:0016740">
    <property type="term" value="F:transferase activity"/>
    <property type="evidence" value="ECO:0007669"/>
    <property type="project" value="UniProtKB-KW"/>
</dbReference>
<evidence type="ECO:0000313" key="3">
    <source>
        <dbReference type="EMBL" id="RDY28883.1"/>
    </source>
</evidence>
<feature type="domain" description="Glycosyltransferase 2-like" evidence="1">
    <location>
        <begin position="8"/>
        <end position="174"/>
    </location>
</feature>
<proteinExistence type="predicted"/>